<dbReference type="AlphaFoldDB" id="A0A939BCD7"/>
<dbReference type="CDD" id="cd16891">
    <property type="entry name" value="CwlT-like"/>
    <property type="match status" value="1"/>
</dbReference>
<feature type="domain" description="Peptidase C39-like" evidence="2">
    <location>
        <begin position="430"/>
        <end position="560"/>
    </location>
</feature>
<evidence type="ECO:0000259" key="3">
    <source>
        <dbReference type="Pfam" id="PF13702"/>
    </source>
</evidence>
<dbReference type="InterPro" id="IPR023346">
    <property type="entry name" value="Lysozyme-like_dom_sf"/>
</dbReference>
<feature type="transmembrane region" description="Helical" evidence="1">
    <location>
        <begin position="35"/>
        <end position="54"/>
    </location>
</feature>
<evidence type="ECO:0000313" key="4">
    <source>
        <dbReference type="EMBL" id="MBM6827514.1"/>
    </source>
</evidence>
<feature type="transmembrane region" description="Helical" evidence="1">
    <location>
        <begin position="61"/>
        <end position="84"/>
    </location>
</feature>
<gene>
    <name evidence="4" type="ORF">H6A13_10485</name>
</gene>
<keyword evidence="1" id="KW-0812">Transmembrane</keyword>
<evidence type="ECO:0000256" key="1">
    <source>
        <dbReference type="SAM" id="Phobius"/>
    </source>
</evidence>
<dbReference type="Gene3D" id="1.10.530.10">
    <property type="match status" value="1"/>
</dbReference>
<accession>A0A939BCD7</accession>
<dbReference type="InterPro" id="IPR047194">
    <property type="entry name" value="CwlT-like_lysozyme"/>
</dbReference>
<keyword evidence="5" id="KW-1185">Reference proteome</keyword>
<dbReference type="Pfam" id="PF13702">
    <property type="entry name" value="Lysozyme_like"/>
    <property type="match status" value="1"/>
</dbReference>
<reference evidence="4" key="2">
    <citation type="journal article" date="2021" name="Sci. Rep.">
        <title>The distribution of antibiotic resistance genes in chicken gut microbiota commensals.</title>
        <authorList>
            <person name="Juricova H."/>
            <person name="Matiasovicova J."/>
            <person name="Kubasova T."/>
            <person name="Cejkova D."/>
            <person name="Rychlik I."/>
        </authorList>
    </citation>
    <scope>NUCLEOTIDE SEQUENCE</scope>
    <source>
        <strain evidence="4">An420c</strain>
    </source>
</reference>
<comment type="caution">
    <text evidence="4">The sequence shown here is derived from an EMBL/GenBank/DDBJ whole genome shotgun (WGS) entry which is preliminary data.</text>
</comment>
<keyword evidence="1" id="KW-1133">Transmembrane helix</keyword>
<evidence type="ECO:0000313" key="5">
    <source>
        <dbReference type="Proteomes" id="UP000713880"/>
    </source>
</evidence>
<evidence type="ECO:0000259" key="2">
    <source>
        <dbReference type="Pfam" id="PF13529"/>
    </source>
</evidence>
<dbReference type="EMBL" id="JACJLV010000039">
    <property type="protein sequence ID" value="MBM6827514.1"/>
    <property type="molecule type" value="Genomic_DNA"/>
</dbReference>
<dbReference type="RefSeq" id="WP_204909519.1">
    <property type="nucleotide sequence ID" value="NZ_JACJLV010000039.1"/>
</dbReference>
<dbReference type="SUPFAM" id="SSF53955">
    <property type="entry name" value="Lysozyme-like"/>
    <property type="match status" value="1"/>
</dbReference>
<sequence length="591" mass="63944">MAEQQSGLDEAVQVGTSAVSHIRSLRTFSLFAKSAKGAAVAGPLGAALSLAIANRHTILKILAALLAIPILAVLFILMLPGLIFGSLTDDTGALNDNDLIQKNLQSANQAIVEVLEECHDEVLAEVNAAIEALPEGDTAVITDPYANMIAVNANQLIAQFCASQEDYKNINTNQLKALIRENKEGLFSYTVSSEEVTVEAEEGSEPVTFIRHTYYIQYAGDTYFSDHVFHLDDEQKELASDYAENLTTFFGGSASGVAVANVSAEVEAYRSTVQRIAAQYGMSDYVELVLAVMMQESGGQGSDPMQASESGYNTRYPRTPGGITDPEYSIECGIQALRAVLTKAGCTGPTDLDRIKLALQGYNFGSAYIDWAMERDGGYTKENAAAYSDMMCSRPGWNYSVYGDKDYVDHVLRYYVIMSTGGNYPANGMQIPLYIQTEYSNIPYGSGSIADCGCGPTAFAMIASYLTDSTITPADAVAWCGNAYYSFGYGTKWSYFQAASDHFGCGTVTTTTDANTVLQSLSQGCPVISSQMPGLFTSGGHFIVLRGVTANGKVLVNDPNDSDQKNYVNRKFDMMTEIHATSRQYWIFPAK</sequence>
<proteinExistence type="predicted"/>
<dbReference type="Proteomes" id="UP000713880">
    <property type="component" value="Unassembled WGS sequence"/>
</dbReference>
<organism evidence="4 5">
    <name type="scientific">Mordavella massiliensis</name>
    <dbReference type="NCBI Taxonomy" id="1871024"/>
    <lineage>
        <taxon>Bacteria</taxon>
        <taxon>Bacillati</taxon>
        <taxon>Bacillota</taxon>
        <taxon>Clostridia</taxon>
        <taxon>Eubacteriales</taxon>
        <taxon>Clostridiaceae</taxon>
        <taxon>Mordavella</taxon>
    </lineage>
</organism>
<dbReference type="Gene3D" id="3.90.70.10">
    <property type="entry name" value="Cysteine proteinases"/>
    <property type="match status" value="1"/>
</dbReference>
<dbReference type="InterPro" id="IPR039564">
    <property type="entry name" value="Peptidase_C39-like"/>
</dbReference>
<reference evidence="4" key="1">
    <citation type="submission" date="2020-08" db="EMBL/GenBank/DDBJ databases">
        <authorList>
            <person name="Cejkova D."/>
            <person name="Kubasova T."/>
            <person name="Jahodarova E."/>
            <person name="Rychlik I."/>
        </authorList>
    </citation>
    <scope>NUCLEOTIDE SEQUENCE</scope>
    <source>
        <strain evidence="4">An420c</strain>
    </source>
</reference>
<name>A0A939BCD7_9CLOT</name>
<dbReference type="Pfam" id="PF13529">
    <property type="entry name" value="Peptidase_C39_2"/>
    <property type="match status" value="1"/>
</dbReference>
<protein>
    <submittedName>
        <fullName evidence="4">Lysozyme family protein</fullName>
    </submittedName>
</protein>
<keyword evidence="1" id="KW-0472">Membrane</keyword>
<feature type="domain" description="CwlT-like lysozyme" evidence="3">
    <location>
        <begin position="264"/>
        <end position="398"/>
    </location>
</feature>